<evidence type="ECO:0000256" key="3">
    <source>
        <dbReference type="SAM" id="Phobius"/>
    </source>
</evidence>
<evidence type="ECO:0000313" key="4">
    <source>
        <dbReference type="EMBL" id="KAA9153785.1"/>
    </source>
</evidence>
<dbReference type="RefSeq" id="WP_144750720.1">
    <property type="nucleotide sequence ID" value="NZ_VMNW02000072.1"/>
</dbReference>
<dbReference type="AlphaFoldDB" id="A0A5N0US64"/>
<dbReference type="Proteomes" id="UP000319769">
    <property type="component" value="Unassembled WGS sequence"/>
</dbReference>
<dbReference type="Pfam" id="PF25587">
    <property type="entry name" value="Rv2743c"/>
    <property type="match status" value="1"/>
</dbReference>
<gene>
    <name evidence="4" type="ORF">FPZ12_033605</name>
</gene>
<keyword evidence="3" id="KW-0472">Membrane</keyword>
<sequence length="303" mass="32593">MGPGRRDFDELAAKLEKHIDRLPDYAQRAQEKLQRYLPSEQAGQRAPNPLRRPAPPRPSFTSVPVFAEARSKWERWNAPAAKLERRKRRASRAVTLWLLLTLLCGLFAVAGGLHFIVVGSSSEYLAVAGAVVFATLGVRSGLRLRQLNRTELPAADAARPPKLPSPKSAARAPMERLTEGEESLAELLRQLSAPSSLVGGESVEDARKTAAEAATALRALAERIQAIERARDSAPAADRKALESAVRNLLEQLNEGLDDYATLIAAAGRAVAAGSTGMAQSKEALTDATDRLAGLAIALREVS</sequence>
<evidence type="ECO:0000313" key="5">
    <source>
        <dbReference type="Proteomes" id="UP000319769"/>
    </source>
</evidence>
<dbReference type="OrthoDB" id="3701303at2"/>
<accession>A0A5N0US64</accession>
<keyword evidence="1" id="KW-0175">Coiled coil</keyword>
<evidence type="ECO:0000256" key="1">
    <source>
        <dbReference type="SAM" id="Coils"/>
    </source>
</evidence>
<evidence type="ECO:0000256" key="2">
    <source>
        <dbReference type="SAM" id="MobiDB-lite"/>
    </source>
</evidence>
<feature type="transmembrane region" description="Helical" evidence="3">
    <location>
        <begin position="124"/>
        <end position="142"/>
    </location>
</feature>
<name>A0A5N0US64_9PSEU</name>
<keyword evidence="3" id="KW-1133">Transmembrane helix</keyword>
<feature type="region of interest" description="Disordered" evidence="2">
    <location>
        <begin position="36"/>
        <end position="61"/>
    </location>
</feature>
<dbReference type="NCBIfam" id="NF047839">
    <property type="entry name" value="PspM_Rv2743c"/>
    <property type="match status" value="1"/>
</dbReference>
<feature type="region of interest" description="Disordered" evidence="2">
    <location>
        <begin position="153"/>
        <end position="174"/>
    </location>
</feature>
<dbReference type="EMBL" id="VMNW02000072">
    <property type="protein sequence ID" value="KAA9153785.1"/>
    <property type="molecule type" value="Genomic_DNA"/>
</dbReference>
<feature type="transmembrane region" description="Helical" evidence="3">
    <location>
        <begin position="94"/>
        <end position="118"/>
    </location>
</feature>
<protein>
    <submittedName>
        <fullName evidence="4">Uncharacterized protein</fullName>
    </submittedName>
</protein>
<comment type="caution">
    <text evidence="4">The sequence shown here is derived from an EMBL/GenBank/DDBJ whole genome shotgun (WGS) entry which is preliminary data.</text>
</comment>
<keyword evidence="5" id="KW-1185">Reference proteome</keyword>
<feature type="coiled-coil region" evidence="1">
    <location>
        <begin position="203"/>
        <end position="259"/>
    </location>
</feature>
<proteinExistence type="predicted"/>
<keyword evidence="3" id="KW-0812">Transmembrane</keyword>
<organism evidence="4 5">
    <name type="scientific">Amycolatopsis acidicola</name>
    <dbReference type="NCBI Taxonomy" id="2596893"/>
    <lineage>
        <taxon>Bacteria</taxon>
        <taxon>Bacillati</taxon>
        <taxon>Actinomycetota</taxon>
        <taxon>Actinomycetes</taxon>
        <taxon>Pseudonocardiales</taxon>
        <taxon>Pseudonocardiaceae</taxon>
        <taxon>Amycolatopsis</taxon>
    </lineage>
</organism>
<reference evidence="4" key="1">
    <citation type="submission" date="2019-09" db="EMBL/GenBank/DDBJ databases">
        <authorList>
            <person name="Teo W.F.A."/>
            <person name="Duangmal K."/>
        </authorList>
    </citation>
    <scope>NUCLEOTIDE SEQUENCE [LARGE SCALE GENOMIC DNA]</scope>
    <source>
        <strain evidence="4">K81G1</strain>
    </source>
</reference>
<dbReference type="InterPro" id="IPR057952">
    <property type="entry name" value="Rv2743c-like"/>
</dbReference>